<keyword evidence="3" id="KW-1185">Reference proteome</keyword>
<protein>
    <submittedName>
        <fullName evidence="2">Uncharacterized protein</fullName>
    </submittedName>
</protein>
<accession>A0ABR4QEX5</accession>
<evidence type="ECO:0000313" key="3">
    <source>
        <dbReference type="Proteomes" id="UP001651158"/>
    </source>
</evidence>
<evidence type="ECO:0000256" key="1">
    <source>
        <dbReference type="SAM" id="SignalP"/>
    </source>
</evidence>
<sequence>MLTGFIILTLLITGQTRLLPDENEEGSRETEQIYEEIVNSKANKFREPIELYSLLAAIAQRHDLQEEAIQQAQLLKKLGQLLREEAKRLQFARKRRMVELKHLVEGSASSVDVDEEALQKYIEQFHKTLRGSHDEYTRHRRSWRIEPSILETKGEPNSGEDDDLA</sequence>
<dbReference type="EMBL" id="JAKROA010000004">
    <property type="protein sequence ID" value="KAL5108092.1"/>
    <property type="molecule type" value="Genomic_DNA"/>
</dbReference>
<evidence type="ECO:0000313" key="2">
    <source>
        <dbReference type="EMBL" id="KAL5108092.1"/>
    </source>
</evidence>
<name>A0ABR4QEX5_9CEST</name>
<feature type="chain" id="PRO_5047090640" evidence="1">
    <location>
        <begin position="17"/>
        <end position="165"/>
    </location>
</feature>
<proteinExistence type="predicted"/>
<comment type="caution">
    <text evidence="2">The sequence shown here is derived from an EMBL/GenBank/DDBJ whole genome shotgun (WGS) entry which is preliminary data.</text>
</comment>
<feature type="signal peptide" evidence="1">
    <location>
        <begin position="1"/>
        <end position="16"/>
    </location>
</feature>
<gene>
    <name evidence="2" type="ORF">TcWFU_008509</name>
</gene>
<dbReference type="Proteomes" id="UP001651158">
    <property type="component" value="Unassembled WGS sequence"/>
</dbReference>
<organism evidence="2 3">
    <name type="scientific">Taenia crassiceps</name>
    <dbReference type="NCBI Taxonomy" id="6207"/>
    <lineage>
        <taxon>Eukaryota</taxon>
        <taxon>Metazoa</taxon>
        <taxon>Spiralia</taxon>
        <taxon>Lophotrochozoa</taxon>
        <taxon>Platyhelminthes</taxon>
        <taxon>Cestoda</taxon>
        <taxon>Eucestoda</taxon>
        <taxon>Cyclophyllidea</taxon>
        <taxon>Taeniidae</taxon>
        <taxon>Taenia</taxon>
    </lineage>
</organism>
<reference evidence="2 3" key="1">
    <citation type="journal article" date="2022" name="Front. Cell. Infect. Microbiol.">
        <title>The Genomes of Two Strains of Taenia crassiceps the Animal Model for the Study of Human Cysticercosis.</title>
        <authorList>
            <person name="Bobes R.J."/>
            <person name="Estrada K."/>
            <person name="Rios-Valencia D.G."/>
            <person name="Calderon-Gallegos A."/>
            <person name="de la Torre P."/>
            <person name="Carrero J.C."/>
            <person name="Sanchez-Flores A."/>
            <person name="Laclette J.P."/>
        </authorList>
    </citation>
    <scope>NUCLEOTIDE SEQUENCE [LARGE SCALE GENOMIC DNA]</scope>
    <source>
        <strain evidence="2">WFUcys</strain>
    </source>
</reference>
<keyword evidence="1" id="KW-0732">Signal</keyword>